<protein>
    <recommendedName>
        <fullName evidence="1">NADAR domain-containing protein</fullName>
    </recommendedName>
</protein>
<sequence>MVLSKIDNSISYFETKKVNPDDLKKEFNLYEINVKGVNIVIAVGNPRKDFEDKNVTFFPIYLVKSNNKVMQIGVYEIKSSNLMNYIDDEGNIEVEKMDNPIIYVFVTKSMLENLRLVPDSDVIQDEGSEEGEIFEEREEGEDEKEGKFEVEQVEASIPQVRKDIFQIIKGVPIPALLPEESKHKSEKIKASYKKSSGENWVETFMRNPNYYIIDNEGSGDCFFATIRDAFSQIGQRTSVDRLRDKLSREVTQDVFNGYKEIYDNAKMSIIRDTETITKLEAEYEKYKKLYNDTLDRNEKKQYVEISKKIKLDRDRVINEKRISYQLSQEYKFMKNIETIQQFKDKIRTCEFWAETWAVSTLERVLNIKFILLSSESYKEGDLKNVLNCGQANDSILQSIGEFRPEYYIMLDYTGNHYKLIGYKKKQIFKFSEIPYDIKSMIANKCMEGDSGTFSLIPDFIMFKDTEKSEKIVVPRFDELSDAKIRGLYEDDVVFVFYNKSANKKLPGKGSNEKIQPEMVKEFSQLAAIPDWRRKLDNMWIQPFIVDGRRWNSVEHYYQAAKFKGSPEFYLSFSDESGTDLSKNPELAKAASSTTGKYKGELIRPKGIHKDADYKKNNKRNMNDAIYAKFNQNDDLKELLKETKKAKLMYHYKSGKEPVLAEPLIIVRDKLKNK</sequence>
<dbReference type="CDD" id="cd15457">
    <property type="entry name" value="NADAR"/>
    <property type="match status" value="1"/>
</dbReference>
<dbReference type="Gene3D" id="3.90.70.80">
    <property type="match status" value="1"/>
</dbReference>
<dbReference type="Pfam" id="PF08719">
    <property type="entry name" value="NADAR"/>
    <property type="match status" value="1"/>
</dbReference>
<organism evidence="2">
    <name type="scientific">viral metagenome</name>
    <dbReference type="NCBI Taxonomy" id="1070528"/>
    <lineage>
        <taxon>unclassified sequences</taxon>
        <taxon>metagenomes</taxon>
        <taxon>organismal metagenomes</taxon>
    </lineage>
</organism>
<dbReference type="EMBL" id="MN740989">
    <property type="protein sequence ID" value="QHU21326.1"/>
    <property type="molecule type" value="Genomic_DNA"/>
</dbReference>
<evidence type="ECO:0000259" key="1">
    <source>
        <dbReference type="Pfam" id="PF08719"/>
    </source>
</evidence>
<dbReference type="AlphaFoldDB" id="A0A6C0KW09"/>
<dbReference type="InterPro" id="IPR037238">
    <property type="entry name" value="YbiA-like_sf"/>
</dbReference>
<reference evidence="2" key="1">
    <citation type="journal article" date="2020" name="Nature">
        <title>Giant virus diversity and host interactions through global metagenomics.</title>
        <authorList>
            <person name="Schulz F."/>
            <person name="Roux S."/>
            <person name="Paez-Espino D."/>
            <person name="Jungbluth S."/>
            <person name="Walsh D.A."/>
            <person name="Denef V.J."/>
            <person name="McMahon K.D."/>
            <person name="Konstantinidis K.T."/>
            <person name="Eloe-Fadrosh E.A."/>
            <person name="Kyrpides N.C."/>
            <person name="Woyke T."/>
        </authorList>
    </citation>
    <scope>NUCLEOTIDE SEQUENCE</scope>
    <source>
        <strain evidence="2">GVMAG-S-3300013094-109</strain>
    </source>
</reference>
<dbReference type="InterPro" id="IPR012816">
    <property type="entry name" value="NADAR"/>
</dbReference>
<accession>A0A6C0KW09</accession>
<evidence type="ECO:0000313" key="2">
    <source>
        <dbReference type="EMBL" id="QHU21326.1"/>
    </source>
</evidence>
<name>A0A6C0KW09_9ZZZZ</name>
<dbReference type="SUPFAM" id="SSF143990">
    <property type="entry name" value="YbiA-like"/>
    <property type="match status" value="1"/>
</dbReference>
<proteinExistence type="predicted"/>
<dbReference type="Gene3D" id="1.10.357.40">
    <property type="entry name" value="YbiA-like"/>
    <property type="match status" value="1"/>
</dbReference>
<feature type="domain" description="NADAR" evidence="1">
    <location>
        <begin position="537"/>
        <end position="651"/>
    </location>
</feature>